<dbReference type="Proteomes" id="UP000677054">
    <property type="component" value="Unassembled WGS sequence"/>
</dbReference>
<organism evidence="2">
    <name type="scientific">Darwinula stevensoni</name>
    <dbReference type="NCBI Taxonomy" id="69355"/>
    <lineage>
        <taxon>Eukaryota</taxon>
        <taxon>Metazoa</taxon>
        <taxon>Ecdysozoa</taxon>
        <taxon>Arthropoda</taxon>
        <taxon>Crustacea</taxon>
        <taxon>Oligostraca</taxon>
        <taxon>Ostracoda</taxon>
        <taxon>Podocopa</taxon>
        <taxon>Podocopida</taxon>
        <taxon>Darwinulocopina</taxon>
        <taxon>Darwinuloidea</taxon>
        <taxon>Darwinulidae</taxon>
        <taxon>Darwinula</taxon>
    </lineage>
</organism>
<sequence length="205" mass="22587">MWANEGGLGRERRFHPHTNFLQACQRPDNDGDSWNASASTTMTIPSPVKSFEGSSETGGPTEGNREETLNASFSLVVALPSIVTSFSMVQDKSGEIHPAESNNSLNQSVSDIHALPSPRSFVSFDEAPFGHKVPVQLEPPPHGANWKNLEDSVRILHSPPKNFSIFMEMSSFTVAPNTMRNTPPIWGHVTNLPKPPDWRSLDLEK</sequence>
<evidence type="ECO:0000256" key="1">
    <source>
        <dbReference type="SAM" id="MobiDB-lite"/>
    </source>
</evidence>
<evidence type="ECO:0000313" key="2">
    <source>
        <dbReference type="EMBL" id="CAD7252685.1"/>
    </source>
</evidence>
<reference evidence="2" key="1">
    <citation type="submission" date="2020-11" db="EMBL/GenBank/DDBJ databases">
        <authorList>
            <person name="Tran Van P."/>
        </authorList>
    </citation>
    <scope>NUCLEOTIDE SEQUENCE</scope>
</reference>
<protein>
    <submittedName>
        <fullName evidence="2">Uncharacterized protein</fullName>
    </submittedName>
</protein>
<dbReference type="AlphaFoldDB" id="A0A7R9FRQ8"/>
<keyword evidence="3" id="KW-1185">Reference proteome</keyword>
<dbReference type="EMBL" id="CAJPEV010004720">
    <property type="protein sequence ID" value="CAG0902209.1"/>
    <property type="molecule type" value="Genomic_DNA"/>
</dbReference>
<evidence type="ECO:0000313" key="3">
    <source>
        <dbReference type="Proteomes" id="UP000677054"/>
    </source>
</evidence>
<accession>A0A7R9FRQ8</accession>
<dbReference type="EMBL" id="LR904237">
    <property type="protein sequence ID" value="CAD7252685.1"/>
    <property type="molecule type" value="Genomic_DNA"/>
</dbReference>
<name>A0A7R9FRQ8_9CRUS</name>
<gene>
    <name evidence="2" type="ORF">DSTB1V02_LOCUS12441</name>
</gene>
<proteinExistence type="predicted"/>
<feature type="compositionally biased region" description="Polar residues" evidence="1">
    <location>
        <begin position="32"/>
        <end position="44"/>
    </location>
</feature>
<feature type="region of interest" description="Disordered" evidence="1">
    <location>
        <begin position="22"/>
        <end position="66"/>
    </location>
</feature>